<dbReference type="AlphaFoldDB" id="A0A810Q2Z4"/>
<dbReference type="RefSeq" id="WP_213540964.1">
    <property type="nucleotide sequence ID" value="NZ_AP023418.1"/>
</dbReference>
<organism evidence="1 2">
    <name type="scientific">Vescimonas coprocola</name>
    <dbReference type="NCBI Taxonomy" id="2714355"/>
    <lineage>
        <taxon>Bacteria</taxon>
        <taxon>Bacillati</taxon>
        <taxon>Bacillota</taxon>
        <taxon>Clostridia</taxon>
        <taxon>Eubacteriales</taxon>
        <taxon>Oscillospiraceae</taxon>
        <taxon>Vescimonas</taxon>
    </lineage>
</organism>
<accession>A0A810Q2Z4</accession>
<dbReference type="EMBL" id="AP023418">
    <property type="protein sequence ID" value="BCK82400.1"/>
    <property type="molecule type" value="Genomic_DNA"/>
</dbReference>
<keyword evidence="2" id="KW-1185">Reference proteome</keyword>
<reference evidence="1" key="1">
    <citation type="submission" date="2020-09" db="EMBL/GenBank/DDBJ databases">
        <title>New species isolated from human feces.</title>
        <authorList>
            <person name="Kitahara M."/>
            <person name="Shigeno Y."/>
            <person name="Shime M."/>
            <person name="Matsumoto Y."/>
            <person name="Nakamura S."/>
            <person name="Motooka D."/>
            <person name="Fukuoka S."/>
            <person name="Nishikawa H."/>
            <person name="Benno Y."/>
        </authorList>
    </citation>
    <scope>NUCLEOTIDE SEQUENCE</scope>
    <source>
        <strain evidence="1">MM50</strain>
    </source>
</reference>
<evidence type="ECO:0000313" key="1">
    <source>
        <dbReference type="EMBL" id="BCK82400.1"/>
    </source>
</evidence>
<sequence length="118" mass="13067">MQENRSITPGLGAFRLTLQSRENGFCGYVYSAALGCRAEFTSLARLIVLLEEWMNTATDSPVPEKPSAAAAPADVELEVRLRQHYSWQGQLRDLKGGAVFSFHSALELLLQLEALLEQ</sequence>
<evidence type="ECO:0000313" key="2">
    <source>
        <dbReference type="Proteomes" id="UP000681035"/>
    </source>
</evidence>
<dbReference type="KEGG" id="vcop:MM50RIKEN_21630"/>
<dbReference type="Proteomes" id="UP000681035">
    <property type="component" value="Chromosome"/>
</dbReference>
<gene>
    <name evidence="1" type="ORF">MM50RIKEN_21630</name>
</gene>
<protein>
    <submittedName>
        <fullName evidence="1">Uncharacterized protein</fullName>
    </submittedName>
</protein>
<proteinExistence type="predicted"/>
<name>A0A810Q2Z4_9FIRM</name>